<dbReference type="AlphaFoldDB" id="A0A9D7XRZ0"/>
<gene>
    <name evidence="2" type="ORF">IPP15_05650</name>
</gene>
<dbReference type="CDD" id="cd00146">
    <property type="entry name" value="PKD"/>
    <property type="match status" value="1"/>
</dbReference>
<dbReference type="PANTHER" id="PTHR43739:SF5">
    <property type="entry name" value="EXO-ALPHA-SIALIDASE"/>
    <property type="match status" value="1"/>
</dbReference>
<dbReference type="InterPro" id="IPR052025">
    <property type="entry name" value="Xyloglucanase_GH74"/>
</dbReference>
<feature type="domain" description="PKD" evidence="1">
    <location>
        <begin position="752"/>
        <end position="817"/>
    </location>
</feature>
<dbReference type="SUPFAM" id="SSF49299">
    <property type="entry name" value="PKD domain"/>
    <property type="match status" value="1"/>
</dbReference>
<evidence type="ECO:0000313" key="3">
    <source>
        <dbReference type="Proteomes" id="UP000808337"/>
    </source>
</evidence>
<dbReference type="EMBL" id="JADKGY010000001">
    <property type="protein sequence ID" value="MBK9981898.1"/>
    <property type="molecule type" value="Genomic_DNA"/>
</dbReference>
<dbReference type="SMART" id="SM00089">
    <property type="entry name" value="PKD"/>
    <property type="match status" value="1"/>
</dbReference>
<evidence type="ECO:0000313" key="2">
    <source>
        <dbReference type="EMBL" id="MBK9981898.1"/>
    </source>
</evidence>
<dbReference type="Pfam" id="PF18962">
    <property type="entry name" value="Por_Secre_tail"/>
    <property type="match status" value="1"/>
</dbReference>
<dbReference type="Gene3D" id="2.60.40.10">
    <property type="entry name" value="Immunoglobulins"/>
    <property type="match status" value="1"/>
</dbReference>
<organism evidence="2 3">
    <name type="scientific">Candidatus Opimibacter skivensis</name>
    <dbReference type="NCBI Taxonomy" id="2982028"/>
    <lineage>
        <taxon>Bacteria</taxon>
        <taxon>Pseudomonadati</taxon>
        <taxon>Bacteroidota</taxon>
        <taxon>Saprospiria</taxon>
        <taxon>Saprospirales</taxon>
        <taxon>Saprospiraceae</taxon>
        <taxon>Candidatus Opimibacter</taxon>
    </lineage>
</organism>
<dbReference type="InterPro" id="IPR013783">
    <property type="entry name" value="Ig-like_fold"/>
</dbReference>
<accession>A0A9D7XRZ0</accession>
<dbReference type="Gene3D" id="2.60.120.260">
    <property type="entry name" value="Galactose-binding domain-like"/>
    <property type="match status" value="1"/>
</dbReference>
<dbReference type="InterPro" id="IPR035986">
    <property type="entry name" value="PKD_dom_sf"/>
</dbReference>
<dbReference type="Proteomes" id="UP000808337">
    <property type="component" value="Unassembled WGS sequence"/>
</dbReference>
<proteinExistence type="predicted"/>
<reference evidence="2 3" key="1">
    <citation type="submission" date="2020-10" db="EMBL/GenBank/DDBJ databases">
        <title>Connecting structure to function with the recovery of over 1000 high-quality activated sludge metagenome-assembled genomes encoding full-length rRNA genes using long-read sequencing.</title>
        <authorList>
            <person name="Singleton C.M."/>
            <person name="Petriglieri F."/>
            <person name="Kristensen J.M."/>
            <person name="Kirkegaard R.H."/>
            <person name="Michaelsen T.Y."/>
            <person name="Andersen M.H."/>
            <person name="Karst S.M."/>
            <person name="Dueholm M.S."/>
            <person name="Nielsen P.H."/>
            <person name="Albertsen M."/>
        </authorList>
    </citation>
    <scope>NUCLEOTIDE SEQUENCE [LARGE SCALE GENOMIC DNA]</scope>
    <source>
        <strain evidence="2">Ribe_18-Q3-R11-54_MAXAC.273</strain>
    </source>
</reference>
<dbReference type="PANTHER" id="PTHR43739">
    <property type="entry name" value="XYLOGLUCANASE (EUROFUNG)"/>
    <property type="match status" value="1"/>
</dbReference>
<name>A0A9D7XRZ0_9BACT</name>
<dbReference type="GO" id="GO:0010411">
    <property type="term" value="P:xyloglucan metabolic process"/>
    <property type="evidence" value="ECO:0007669"/>
    <property type="project" value="TreeGrafter"/>
</dbReference>
<dbReference type="InterPro" id="IPR022409">
    <property type="entry name" value="PKD/Chitinase_dom"/>
</dbReference>
<dbReference type="InterPro" id="IPR000601">
    <property type="entry name" value="PKD_dom"/>
</dbReference>
<dbReference type="Gene3D" id="2.130.10.10">
    <property type="entry name" value="YVTN repeat-like/Quinoprotein amine dehydrogenase"/>
    <property type="match status" value="3"/>
</dbReference>
<dbReference type="PROSITE" id="PS50093">
    <property type="entry name" value="PKD"/>
    <property type="match status" value="1"/>
</dbReference>
<dbReference type="InterPro" id="IPR026444">
    <property type="entry name" value="Secre_tail"/>
</dbReference>
<dbReference type="SUPFAM" id="SSF110296">
    <property type="entry name" value="Oligoxyloglucan reducing end-specific cellobiohydrolase"/>
    <property type="match status" value="2"/>
</dbReference>
<comment type="caution">
    <text evidence="2">The sequence shown here is derived from an EMBL/GenBank/DDBJ whole genome shotgun (WGS) entry which is preliminary data.</text>
</comment>
<evidence type="ECO:0000259" key="1">
    <source>
        <dbReference type="PROSITE" id="PS50093"/>
    </source>
</evidence>
<protein>
    <submittedName>
        <fullName evidence="2">PKD domain-containing protein</fullName>
    </submittedName>
</protein>
<dbReference type="Pfam" id="PF18911">
    <property type="entry name" value="PKD_4"/>
    <property type="match status" value="1"/>
</dbReference>
<dbReference type="NCBIfam" id="TIGR04183">
    <property type="entry name" value="Por_Secre_tail"/>
    <property type="match status" value="1"/>
</dbReference>
<dbReference type="InterPro" id="IPR015943">
    <property type="entry name" value="WD40/YVTN_repeat-like_dom_sf"/>
</dbReference>
<sequence length="1214" mass="132700">MRKLYFIITPVVFVALLIVFLSNRPWGTKEYGENNASENEKEDIRGALEDNIFTSSDVDLGTIPRNKLFNAIQEGQRRLKAADGRNHLDGSLTDAIFRERGPSNVGGRTRAIHVDDRDPNRNRIWLGGVSGGLWRTEDITQDDPQWKKIGIYLESTSISDIAQDPNDFNTLYVGTGESYTGDFQGVGIFKTTDDGETWTLLPSTRNSNFQYTNEVYVFKNSDIYAATSTGGLLRSKDGGQSWEKVLGTSLSGANSNDFHDFVFNETNQTFYTSNDNSVFKSTTGNRGDWVSIGTGKPGFPTNLNRIEMAVCPNDPDVIYVLGAIGGSASNIFSTSDGGDSWLTRSEPGGAGVDFTNGQAWYDLDIAVDPLNCGRLLAGGVGMLESTNFGISWQGIANGQIHVDHHYIRFDAKKPGRVFYGDDGGVWMSNNSGNLILNKNIGYVSTQFYCGAIHPDAGSPYCIGGTQDNNTMAMEEPGLSPARVLWGGDGVFCFIDQNEPDIQIVSSQGGNYGLSTDGGKQFGNGSAVGGAFINRSGYDDNANILYGQTNGGGFFRWRIGGSTDFVTVTGAGTNNFDVSAVKADPFVSNRIYFGVTNGRVIRVDNANTTNTSVPGTVVADLPGTASVSCFYMDKQTPNDMLISLFNYGATLKNVWVSYNAGGEWNSIEGDLPDIPVRWAIFDPANHDRAMIATDAGVWTTDDINGDQTHWDPTNPGNGMPFVRVDMLLLRESDKVVLAATHGRGLMTTDVFSSPAAVILAQPIAYVGQPLLIDGSQSVNAQSYEWNFGDASSSSEESVTHTYTNAGIYNITLTINGSITQTRKISILPYLPAPYEPGVSGYAGDFDSNPEHFAAFASAGTGFQRGSSIKPGKDGTHSGSAAWVLGINDNLYANNTRAEFYTPMYDLSDPGLYELKFWTKYAIQNRNDGFQIEYSLNGGSSWQQLGSKSDPAWYNYLNSNLTDGAFPEGKSYFTNVQLNWTQYVKDISFLGGEAHVSFRFVFRSDAEEQAQGVALDDFEVGKYDGELKTTLTTFTADYTGDQEITVNWTTGLEYQCQKFILERSYNGFGFSEVGQLSATGGITTIAQHYTIVDQSLRNVIFYRLKVINDNPDLGYHDEFYSGTIVVRRNVEPDIVHDVLPNPFTDKIGVSFSSVIDQQISLRLFDTSGRLVREDTVTPHSVYYELDGLRLPPGIYILSVQIGDAEPTAYKLLTAGQ</sequence>